<evidence type="ECO:0000313" key="5">
    <source>
        <dbReference type="Proteomes" id="UP000199614"/>
    </source>
</evidence>
<dbReference type="InterPro" id="IPR006016">
    <property type="entry name" value="UspA"/>
</dbReference>
<reference evidence="4 5" key="1">
    <citation type="submission" date="2016-10" db="EMBL/GenBank/DDBJ databases">
        <authorList>
            <person name="de Groot N.N."/>
        </authorList>
    </citation>
    <scope>NUCLEOTIDE SEQUENCE [LARGE SCALE GENOMIC DNA]</scope>
    <source>
        <strain evidence="4 5">CGMCC 4.1877</strain>
    </source>
</reference>
<dbReference type="OrthoDB" id="6174426at2"/>
<name>A0A1I5HLZ0_PSUAM</name>
<proteinExistence type="inferred from homology"/>
<dbReference type="CDD" id="cd00293">
    <property type="entry name" value="USP-like"/>
    <property type="match status" value="1"/>
</dbReference>
<evidence type="ECO:0000256" key="1">
    <source>
        <dbReference type="ARBA" id="ARBA00008791"/>
    </source>
</evidence>
<dbReference type="PRINTS" id="PR01438">
    <property type="entry name" value="UNVRSLSTRESS"/>
</dbReference>
<feature type="domain" description="UspA" evidence="3">
    <location>
        <begin position="54"/>
        <end position="185"/>
    </location>
</feature>
<dbReference type="STRING" id="260086.SAMN05216207_106811"/>
<dbReference type="SUPFAM" id="SSF52402">
    <property type="entry name" value="Adenine nucleotide alpha hydrolases-like"/>
    <property type="match status" value="1"/>
</dbReference>
<dbReference type="AlphaFoldDB" id="A0A1I5HLZ0"/>
<organism evidence="4 5">
    <name type="scientific">Pseudonocardia ammonioxydans</name>
    <dbReference type="NCBI Taxonomy" id="260086"/>
    <lineage>
        <taxon>Bacteria</taxon>
        <taxon>Bacillati</taxon>
        <taxon>Actinomycetota</taxon>
        <taxon>Actinomycetes</taxon>
        <taxon>Pseudonocardiales</taxon>
        <taxon>Pseudonocardiaceae</taxon>
        <taxon>Pseudonocardia</taxon>
    </lineage>
</organism>
<feature type="region of interest" description="Disordered" evidence="2">
    <location>
        <begin position="1"/>
        <end position="48"/>
    </location>
</feature>
<dbReference type="PANTHER" id="PTHR46553">
    <property type="entry name" value="ADENINE NUCLEOTIDE ALPHA HYDROLASES-LIKE SUPERFAMILY PROTEIN"/>
    <property type="match status" value="1"/>
</dbReference>
<protein>
    <submittedName>
        <fullName evidence="4">Nucleotide-binding universal stress protein, UspA family</fullName>
    </submittedName>
</protein>
<dbReference type="Pfam" id="PF00582">
    <property type="entry name" value="Usp"/>
    <property type="match status" value="1"/>
</dbReference>
<dbReference type="InterPro" id="IPR006015">
    <property type="entry name" value="Universal_stress_UspA"/>
</dbReference>
<evidence type="ECO:0000256" key="2">
    <source>
        <dbReference type="SAM" id="MobiDB-lite"/>
    </source>
</evidence>
<dbReference type="PANTHER" id="PTHR46553:SF3">
    <property type="entry name" value="ADENINE NUCLEOTIDE ALPHA HYDROLASES-LIKE SUPERFAMILY PROTEIN"/>
    <property type="match status" value="1"/>
</dbReference>
<sequence>MARGREHEEPRSPFHNDSEDRLTLPEQNREPSVGLPGSDPTGDVAADAAGPGSVVVGVDGSPQARAALRWAAEYAAQVGSSVWAVAAWQPPESGWGDDTPPVVLEGDFEHDAARWLHDAVATVPGPAPAGTVVEGDPAHVLLDTAETAALLVLGNHGRGALSEVLLGSVARRCVRHARCPVLLVPAAEDGPPNGGSRGA</sequence>
<dbReference type="Gene3D" id="3.40.50.12370">
    <property type="match status" value="1"/>
</dbReference>
<dbReference type="Proteomes" id="UP000199614">
    <property type="component" value="Unassembled WGS sequence"/>
</dbReference>
<comment type="similarity">
    <text evidence="1">Belongs to the universal stress protein A family.</text>
</comment>
<feature type="compositionally biased region" description="Basic and acidic residues" evidence="2">
    <location>
        <begin position="1"/>
        <end position="29"/>
    </location>
</feature>
<dbReference type="EMBL" id="FOUY01000068">
    <property type="protein sequence ID" value="SFO48936.1"/>
    <property type="molecule type" value="Genomic_DNA"/>
</dbReference>
<gene>
    <name evidence="4" type="ORF">SAMN05216207_106811</name>
</gene>
<evidence type="ECO:0000313" key="4">
    <source>
        <dbReference type="EMBL" id="SFO48936.1"/>
    </source>
</evidence>
<keyword evidence="5" id="KW-1185">Reference proteome</keyword>
<accession>A0A1I5HLZ0</accession>
<evidence type="ECO:0000259" key="3">
    <source>
        <dbReference type="Pfam" id="PF00582"/>
    </source>
</evidence>